<gene>
    <name evidence="2" type="ORF">ASTO00021_LOCUS16161</name>
</gene>
<dbReference type="InterPro" id="IPR051397">
    <property type="entry name" value="Zn-ADH-like_protein"/>
</dbReference>
<dbReference type="InterPro" id="IPR036291">
    <property type="entry name" value="NAD(P)-bd_dom_sf"/>
</dbReference>
<dbReference type="InterPro" id="IPR013154">
    <property type="entry name" value="ADH-like_N"/>
</dbReference>
<dbReference type="Pfam" id="PF08240">
    <property type="entry name" value="ADH_N"/>
    <property type="match status" value="1"/>
</dbReference>
<feature type="domain" description="Enoyl reductase (ER)" evidence="1">
    <location>
        <begin position="12"/>
        <end position="323"/>
    </location>
</feature>
<dbReference type="EMBL" id="HBIN01021111">
    <property type="protein sequence ID" value="CAE0446154.1"/>
    <property type="molecule type" value="Transcribed_RNA"/>
</dbReference>
<evidence type="ECO:0000259" key="1">
    <source>
        <dbReference type="SMART" id="SM00829"/>
    </source>
</evidence>
<reference evidence="2" key="1">
    <citation type="submission" date="2021-01" db="EMBL/GenBank/DDBJ databases">
        <authorList>
            <person name="Corre E."/>
            <person name="Pelletier E."/>
            <person name="Niang G."/>
            <person name="Scheremetjew M."/>
            <person name="Finn R."/>
            <person name="Kale V."/>
            <person name="Holt S."/>
            <person name="Cochrane G."/>
            <person name="Meng A."/>
            <person name="Brown T."/>
            <person name="Cohen L."/>
        </authorList>
    </citation>
    <scope>NUCLEOTIDE SEQUENCE</scope>
    <source>
        <strain evidence="2">GSBS06</strain>
    </source>
</reference>
<dbReference type="Gene3D" id="3.40.50.720">
    <property type="entry name" value="NAD(P)-binding Rossmann-like Domain"/>
    <property type="match status" value="1"/>
</dbReference>
<evidence type="ECO:0000313" key="2">
    <source>
        <dbReference type="EMBL" id="CAE0446154.1"/>
    </source>
</evidence>
<dbReference type="GO" id="GO:0016491">
    <property type="term" value="F:oxidoreductase activity"/>
    <property type="evidence" value="ECO:0007669"/>
    <property type="project" value="InterPro"/>
</dbReference>
<sequence length="342" mass="36835">MKALQCVKYGPNAEDALQILEVSRPKKVRRGCLLVEVLACGVDFVQTLMMQNKYQLKVPLPFTLGGEATGKVVAIGEHVEGFEIGDLVHGAGFGCFCEYVEFPAFGVIKLAPNTDPVFAPSLYSYVTAIHALKSRAKLEEGETLLVLGASGGVGSAAVQIGKILGATVIAAAPTEEKLETCKKLGADHVINYRTENLKLRVRELTDGEGANVVFDPVGDKYCEPAVRSLGWRGRLIVIGFAAGDIPSIPTNLLLLKEGSLIGSALRESNIYDPMGSLAERNDLVEWHNKGLIKPLVSKVVRLENASQAFEIIQNRQVQGKVVLVTDAYEKQYGSVVGIGSRL</sequence>
<dbReference type="AlphaFoldDB" id="A0A7S3PPF2"/>
<proteinExistence type="predicted"/>
<dbReference type="Gene3D" id="3.90.180.10">
    <property type="entry name" value="Medium-chain alcohol dehydrogenases, catalytic domain"/>
    <property type="match status" value="1"/>
</dbReference>
<dbReference type="SUPFAM" id="SSF51735">
    <property type="entry name" value="NAD(P)-binding Rossmann-fold domains"/>
    <property type="match status" value="1"/>
</dbReference>
<dbReference type="PANTHER" id="PTHR43677">
    <property type="entry name" value="SHORT-CHAIN DEHYDROGENASE/REDUCTASE"/>
    <property type="match status" value="1"/>
</dbReference>
<dbReference type="PANTHER" id="PTHR43677:SF4">
    <property type="entry name" value="QUINONE OXIDOREDUCTASE-LIKE PROTEIN 2"/>
    <property type="match status" value="1"/>
</dbReference>
<dbReference type="GO" id="GO:0008270">
    <property type="term" value="F:zinc ion binding"/>
    <property type="evidence" value="ECO:0007669"/>
    <property type="project" value="InterPro"/>
</dbReference>
<dbReference type="InterPro" id="IPR011032">
    <property type="entry name" value="GroES-like_sf"/>
</dbReference>
<dbReference type="InterPro" id="IPR002364">
    <property type="entry name" value="Quin_OxRdtase/zeta-crystal_CS"/>
</dbReference>
<dbReference type="SUPFAM" id="SSF50129">
    <property type="entry name" value="GroES-like"/>
    <property type="match status" value="1"/>
</dbReference>
<dbReference type="SMART" id="SM00829">
    <property type="entry name" value="PKS_ER"/>
    <property type="match status" value="1"/>
</dbReference>
<dbReference type="InterPro" id="IPR020843">
    <property type="entry name" value="ER"/>
</dbReference>
<dbReference type="Pfam" id="PF00107">
    <property type="entry name" value="ADH_zinc_N"/>
    <property type="match status" value="1"/>
</dbReference>
<name>A0A7S3PPF2_9STRA</name>
<protein>
    <recommendedName>
        <fullName evidence="1">Enoyl reductase (ER) domain-containing protein</fullName>
    </recommendedName>
</protein>
<dbReference type="InterPro" id="IPR013149">
    <property type="entry name" value="ADH-like_C"/>
</dbReference>
<dbReference type="CDD" id="cd08241">
    <property type="entry name" value="QOR1"/>
    <property type="match status" value="1"/>
</dbReference>
<dbReference type="PROSITE" id="PS01162">
    <property type="entry name" value="QOR_ZETA_CRYSTAL"/>
    <property type="match status" value="1"/>
</dbReference>
<accession>A0A7S3PPF2</accession>
<organism evidence="2">
    <name type="scientific">Aplanochytrium stocchinoi</name>
    <dbReference type="NCBI Taxonomy" id="215587"/>
    <lineage>
        <taxon>Eukaryota</taxon>
        <taxon>Sar</taxon>
        <taxon>Stramenopiles</taxon>
        <taxon>Bigyra</taxon>
        <taxon>Labyrinthulomycetes</taxon>
        <taxon>Thraustochytrida</taxon>
        <taxon>Thraustochytriidae</taxon>
        <taxon>Aplanochytrium</taxon>
    </lineage>
</organism>